<gene>
    <name evidence="1" type="ORF">HPB47_014724</name>
</gene>
<reference evidence="1 2" key="1">
    <citation type="journal article" date="2020" name="Cell">
        <title>Large-Scale Comparative Analyses of Tick Genomes Elucidate Their Genetic Diversity and Vector Capacities.</title>
        <authorList>
            <consortium name="Tick Genome and Microbiome Consortium (TIGMIC)"/>
            <person name="Jia N."/>
            <person name="Wang J."/>
            <person name="Shi W."/>
            <person name="Du L."/>
            <person name="Sun Y."/>
            <person name="Zhan W."/>
            <person name="Jiang J.F."/>
            <person name="Wang Q."/>
            <person name="Zhang B."/>
            <person name="Ji P."/>
            <person name="Bell-Sakyi L."/>
            <person name="Cui X.M."/>
            <person name="Yuan T.T."/>
            <person name="Jiang B.G."/>
            <person name="Yang W.F."/>
            <person name="Lam T.T."/>
            <person name="Chang Q.C."/>
            <person name="Ding S.J."/>
            <person name="Wang X.J."/>
            <person name="Zhu J.G."/>
            <person name="Ruan X.D."/>
            <person name="Zhao L."/>
            <person name="Wei J.T."/>
            <person name="Ye R.Z."/>
            <person name="Que T.C."/>
            <person name="Du C.H."/>
            <person name="Zhou Y.H."/>
            <person name="Cheng J.X."/>
            <person name="Dai P.F."/>
            <person name="Guo W.B."/>
            <person name="Han X.H."/>
            <person name="Huang E.J."/>
            <person name="Li L.F."/>
            <person name="Wei W."/>
            <person name="Gao Y.C."/>
            <person name="Liu J.Z."/>
            <person name="Shao H.Z."/>
            <person name="Wang X."/>
            <person name="Wang C.C."/>
            <person name="Yang T.C."/>
            <person name="Huo Q.B."/>
            <person name="Li W."/>
            <person name="Chen H.Y."/>
            <person name="Chen S.E."/>
            <person name="Zhou L.G."/>
            <person name="Ni X.B."/>
            <person name="Tian J.H."/>
            <person name="Sheng Y."/>
            <person name="Liu T."/>
            <person name="Pan Y.S."/>
            <person name="Xia L.Y."/>
            <person name="Li J."/>
            <person name="Zhao F."/>
            <person name="Cao W.C."/>
        </authorList>
    </citation>
    <scope>NUCLEOTIDE SEQUENCE [LARGE SCALE GENOMIC DNA]</scope>
    <source>
        <strain evidence="1">Iper-2018</strain>
    </source>
</reference>
<dbReference type="EMBL" id="JABSTQ010003150">
    <property type="protein sequence ID" value="KAG0443605.1"/>
    <property type="molecule type" value="Genomic_DNA"/>
</dbReference>
<name>A0AC60QYV2_IXOPE</name>
<dbReference type="Proteomes" id="UP000805193">
    <property type="component" value="Unassembled WGS sequence"/>
</dbReference>
<evidence type="ECO:0000313" key="2">
    <source>
        <dbReference type="Proteomes" id="UP000805193"/>
    </source>
</evidence>
<evidence type="ECO:0000313" key="1">
    <source>
        <dbReference type="EMBL" id="KAG0443605.1"/>
    </source>
</evidence>
<keyword evidence="2" id="KW-1185">Reference proteome</keyword>
<organism evidence="1 2">
    <name type="scientific">Ixodes persulcatus</name>
    <name type="common">Taiga tick</name>
    <dbReference type="NCBI Taxonomy" id="34615"/>
    <lineage>
        <taxon>Eukaryota</taxon>
        <taxon>Metazoa</taxon>
        <taxon>Ecdysozoa</taxon>
        <taxon>Arthropoda</taxon>
        <taxon>Chelicerata</taxon>
        <taxon>Arachnida</taxon>
        <taxon>Acari</taxon>
        <taxon>Parasitiformes</taxon>
        <taxon>Ixodida</taxon>
        <taxon>Ixodoidea</taxon>
        <taxon>Ixodidae</taxon>
        <taxon>Ixodinae</taxon>
        <taxon>Ixodes</taxon>
    </lineage>
</organism>
<sequence length="202" mass="23488">MQQQTTPPEVEAVLQRHSKLSTAITRLQPQARGRDEDTPGTTKSPRNLSVNREVFVKNFTGKPSWIQGTIIRRLGSRSWIIRTDQGTVRRHEDHIRNPNHLRQRRPVMAHKVYQRSGPFRRLRNRHQQNSNVPQRLKQKCSPIPTWFHQTVPLDLNVKGDLLKDMATASRGGRSDEDRHCPERAIPERALWNCELPMAQARH</sequence>
<accession>A0AC60QYV2</accession>
<proteinExistence type="predicted"/>
<comment type="caution">
    <text evidence="1">The sequence shown here is derived from an EMBL/GenBank/DDBJ whole genome shotgun (WGS) entry which is preliminary data.</text>
</comment>
<protein>
    <submittedName>
        <fullName evidence="1">Uncharacterized protein</fullName>
    </submittedName>
</protein>